<dbReference type="InterPro" id="IPR018496">
    <property type="entry name" value="PsdUridine_synth_RsuA/RluB_CS"/>
</dbReference>
<evidence type="ECO:0000256" key="3">
    <source>
        <dbReference type="PROSITE-ProRule" id="PRU00182"/>
    </source>
</evidence>
<evidence type="ECO:0000256" key="1">
    <source>
        <dbReference type="ARBA" id="ARBA00008348"/>
    </source>
</evidence>
<keyword evidence="3" id="KW-0694">RNA-binding</keyword>
<dbReference type="PROSITE" id="PS01149">
    <property type="entry name" value="PSI_RSU"/>
    <property type="match status" value="1"/>
</dbReference>
<dbReference type="Pfam" id="PF01479">
    <property type="entry name" value="S4"/>
    <property type="match status" value="1"/>
</dbReference>
<dbReference type="Gene3D" id="3.10.290.10">
    <property type="entry name" value="RNA-binding S4 domain"/>
    <property type="match status" value="1"/>
</dbReference>
<evidence type="ECO:0000256" key="4">
    <source>
        <dbReference type="RuleBase" id="RU003887"/>
    </source>
</evidence>
<dbReference type="InterPro" id="IPR036986">
    <property type="entry name" value="S4_RNA-bd_sf"/>
</dbReference>
<evidence type="ECO:0000259" key="6">
    <source>
        <dbReference type="SMART" id="SM00363"/>
    </source>
</evidence>
<gene>
    <name evidence="7" type="ORF">HMPREF9248_0793</name>
</gene>
<evidence type="ECO:0000256" key="2">
    <source>
        <dbReference type="ARBA" id="ARBA00023235"/>
    </source>
</evidence>
<keyword evidence="2 4" id="KW-0413">Isomerase</keyword>
<feature type="region of interest" description="Disordered" evidence="5">
    <location>
        <begin position="1"/>
        <end position="42"/>
    </location>
</feature>
<dbReference type="InterPro" id="IPR020103">
    <property type="entry name" value="PsdUridine_synth_cat_dom_sf"/>
</dbReference>
<dbReference type="Proteomes" id="UP000004431">
    <property type="component" value="Unassembled WGS sequence"/>
</dbReference>
<dbReference type="Gene3D" id="3.30.70.1560">
    <property type="entry name" value="Alpha-L RNA-binding motif"/>
    <property type="match status" value="1"/>
</dbReference>
<dbReference type="InterPro" id="IPR000748">
    <property type="entry name" value="PsdUridine_synth_RsuA/RluB/E/F"/>
</dbReference>
<dbReference type="InterPro" id="IPR042092">
    <property type="entry name" value="PsdUridine_s_RsuA/RluB/E/F_cat"/>
</dbReference>
<dbReference type="EMBL" id="AEDQ01000003">
    <property type="protein sequence ID" value="EFL44695.1"/>
    <property type="molecule type" value="Genomic_DNA"/>
</dbReference>
<sequence length="375" mass="40917">MTKTPGGYTQPQPQDSVHTRATRPKRAWRTRHPNLNQPTPSTLTREEIERARNRHLKITRAYTDEDIMAGNLPSSTFTMRLQRYLARCGVASRRGAEKLISAGRVTVNGVVQDVLGSKVDCAHDVVCVDGTPCVLGDEHTYLILNKPQGVLTTMSDPFGHPCVAALVPKDTYPGLFAVGRLDGDTTGLLLFSTDGNMGNRLLHPSHHVWKTYVCLLQGSLTRAAQKQLEAGIMLDDGPCAPSHITRLAPTDALCTLAPQCHILDGIPSARGYTICSISIREGRYHQVKRMFDAVGCPVVRLHRAQFGPLSLGDALPFGAWRMCTPAEVDALMRTVSSSDGIANAQTNVQTKAHTSALRYTQHGATPNVHNDKDTQ</sequence>
<dbReference type="SUPFAM" id="SSF55120">
    <property type="entry name" value="Pseudouridine synthase"/>
    <property type="match status" value="1"/>
</dbReference>
<keyword evidence="8" id="KW-1185">Reference proteome</keyword>
<comment type="similarity">
    <text evidence="1 4">Belongs to the pseudouridine synthase RsuA family.</text>
</comment>
<dbReference type="InterPro" id="IPR006145">
    <property type="entry name" value="PsdUridine_synth_RsuA/RluA"/>
</dbReference>
<dbReference type="EC" id="5.4.99.-" evidence="4"/>
<evidence type="ECO:0000256" key="5">
    <source>
        <dbReference type="SAM" id="MobiDB-lite"/>
    </source>
</evidence>
<dbReference type="PANTHER" id="PTHR47683">
    <property type="entry name" value="PSEUDOURIDINE SYNTHASE FAMILY PROTEIN-RELATED"/>
    <property type="match status" value="1"/>
</dbReference>
<dbReference type="SMART" id="SM00363">
    <property type="entry name" value="S4"/>
    <property type="match status" value="1"/>
</dbReference>
<dbReference type="PANTHER" id="PTHR47683:SF2">
    <property type="entry name" value="RNA-BINDING S4 DOMAIN-CONTAINING PROTEIN"/>
    <property type="match status" value="1"/>
</dbReference>
<reference evidence="7 8" key="1">
    <citation type="submission" date="2010-08" db="EMBL/GenBank/DDBJ databases">
        <authorList>
            <person name="Durkin A.S."/>
            <person name="Madupu R."/>
            <person name="Torralba M."/>
            <person name="Gillis M."/>
            <person name="Methe B."/>
            <person name="Sutton G."/>
            <person name="Nelson K.E."/>
        </authorList>
    </citation>
    <scope>NUCLEOTIDE SEQUENCE [LARGE SCALE GENOMIC DNA]</scope>
    <source>
        <strain evidence="7 8">PB189-T1-4</strain>
    </source>
</reference>
<evidence type="ECO:0000313" key="8">
    <source>
        <dbReference type="Proteomes" id="UP000004431"/>
    </source>
</evidence>
<dbReference type="InterPro" id="IPR020094">
    <property type="entry name" value="TruA/RsuA/RluB/E/F_N"/>
</dbReference>
<protein>
    <recommendedName>
        <fullName evidence="4">Pseudouridine synthase</fullName>
        <ecNumber evidence="4">5.4.99.-</ecNumber>
    </recommendedName>
</protein>
<proteinExistence type="inferred from homology"/>
<feature type="compositionally biased region" description="Polar residues" evidence="5">
    <location>
        <begin position="33"/>
        <end position="42"/>
    </location>
</feature>
<accession>A0ABN0B1M4</accession>
<dbReference type="CDD" id="cd00165">
    <property type="entry name" value="S4"/>
    <property type="match status" value="1"/>
</dbReference>
<dbReference type="InterPro" id="IPR050343">
    <property type="entry name" value="RsuA_PseudoU_synthase"/>
</dbReference>
<feature type="compositionally biased region" description="Basic residues" evidence="5">
    <location>
        <begin position="20"/>
        <end position="32"/>
    </location>
</feature>
<organism evidence="7 8">
    <name type="scientific">Fannyhessea vaginae PB189-T1-4</name>
    <dbReference type="NCBI Taxonomy" id="866774"/>
    <lineage>
        <taxon>Bacteria</taxon>
        <taxon>Bacillati</taxon>
        <taxon>Actinomycetota</taxon>
        <taxon>Coriobacteriia</taxon>
        <taxon>Coriobacteriales</taxon>
        <taxon>Atopobiaceae</taxon>
        <taxon>Fannyhessea</taxon>
    </lineage>
</organism>
<feature type="compositionally biased region" description="Polar residues" evidence="5">
    <location>
        <begin position="1"/>
        <end position="16"/>
    </location>
</feature>
<dbReference type="PROSITE" id="PS50889">
    <property type="entry name" value="S4"/>
    <property type="match status" value="1"/>
</dbReference>
<dbReference type="InterPro" id="IPR002942">
    <property type="entry name" value="S4_RNA-bd"/>
</dbReference>
<comment type="caution">
    <text evidence="7">The sequence shown here is derived from an EMBL/GenBank/DDBJ whole genome shotgun (WGS) entry which is preliminary data.</text>
</comment>
<feature type="domain" description="RNA-binding S4" evidence="6">
    <location>
        <begin position="79"/>
        <end position="140"/>
    </location>
</feature>
<dbReference type="Pfam" id="PF00849">
    <property type="entry name" value="PseudoU_synth_2"/>
    <property type="match status" value="1"/>
</dbReference>
<name>A0ABN0B1M4_9ACTN</name>
<evidence type="ECO:0000313" key="7">
    <source>
        <dbReference type="EMBL" id="EFL44695.1"/>
    </source>
</evidence>
<dbReference type="SUPFAM" id="SSF55174">
    <property type="entry name" value="Alpha-L RNA-binding motif"/>
    <property type="match status" value="1"/>
</dbReference>
<dbReference type="Gene3D" id="3.30.70.580">
    <property type="entry name" value="Pseudouridine synthase I, catalytic domain, N-terminal subdomain"/>
    <property type="match status" value="1"/>
</dbReference>
<dbReference type="NCBIfam" id="TIGR00093">
    <property type="entry name" value="pseudouridine synthase"/>
    <property type="match status" value="1"/>
</dbReference>